<dbReference type="AlphaFoldDB" id="A0A8H3LRS4"/>
<proteinExistence type="predicted"/>
<sequence length="91" mass="11040">MFSLNIEKSLDNSEQIKHRDFTGKMLNNLRINSIKSNNDYIMKFKKQLMRLSDINLSNLTDHTSWFEELFKIKLKSIKWKMFQRLQLNLLM</sequence>
<accession>A0A8H3LRS4</accession>
<dbReference type="Proteomes" id="UP000615446">
    <property type="component" value="Unassembled WGS sequence"/>
</dbReference>
<evidence type="ECO:0000313" key="1">
    <source>
        <dbReference type="EMBL" id="GES91015.1"/>
    </source>
</evidence>
<protein>
    <submittedName>
        <fullName evidence="1">Uncharacterized protein</fullName>
    </submittedName>
</protein>
<evidence type="ECO:0000313" key="2">
    <source>
        <dbReference type="Proteomes" id="UP000615446"/>
    </source>
</evidence>
<comment type="caution">
    <text evidence="1">The sequence shown here is derived from an EMBL/GenBank/DDBJ whole genome shotgun (WGS) entry which is preliminary data.</text>
</comment>
<organism evidence="1 2">
    <name type="scientific">Rhizophagus clarus</name>
    <dbReference type="NCBI Taxonomy" id="94130"/>
    <lineage>
        <taxon>Eukaryota</taxon>
        <taxon>Fungi</taxon>
        <taxon>Fungi incertae sedis</taxon>
        <taxon>Mucoromycota</taxon>
        <taxon>Glomeromycotina</taxon>
        <taxon>Glomeromycetes</taxon>
        <taxon>Glomerales</taxon>
        <taxon>Glomeraceae</taxon>
        <taxon>Rhizophagus</taxon>
    </lineage>
</organism>
<name>A0A8H3LRS4_9GLOM</name>
<dbReference type="EMBL" id="BLAL01000197">
    <property type="protein sequence ID" value="GES91015.1"/>
    <property type="molecule type" value="Genomic_DNA"/>
</dbReference>
<reference evidence="1" key="1">
    <citation type="submission" date="2019-10" db="EMBL/GenBank/DDBJ databases">
        <title>Conservation and host-specific expression of non-tandemly repeated heterogenous ribosome RNA gene in arbuscular mycorrhizal fungi.</title>
        <authorList>
            <person name="Maeda T."/>
            <person name="Kobayashi Y."/>
            <person name="Nakagawa T."/>
            <person name="Ezawa T."/>
            <person name="Yamaguchi K."/>
            <person name="Bino T."/>
            <person name="Nishimoto Y."/>
            <person name="Shigenobu S."/>
            <person name="Kawaguchi M."/>
        </authorList>
    </citation>
    <scope>NUCLEOTIDE SEQUENCE</scope>
    <source>
        <strain evidence="1">HR1</strain>
    </source>
</reference>
<gene>
    <name evidence="1" type="ORF">RCL2_001784800</name>
</gene>